<protein>
    <submittedName>
        <fullName evidence="1">Uncharacterized protein</fullName>
    </submittedName>
</protein>
<reference evidence="1 2" key="1">
    <citation type="submission" date="2024-07" db="EMBL/GenBank/DDBJ databases">
        <title>Section-level genome sequencing and comparative genomics of Aspergillus sections Usti and Cavernicolus.</title>
        <authorList>
            <consortium name="Lawrence Berkeley National Laboratory"/>
            <person name="Nybo J.L."/>
            <person name="Vesth T.C."/>
            <person name="Theobald S."/>
            <person name="Frisvad J.C."/>
            <person name="Larsen T.O."/>
            <person name="Kjaerboelling I."/>
            <person name="Rothschild-Mancinelli K."/>
            <person name="Lyhne E.K."/>
            <person name="Kogle M.E."/>
            <person name="Barry K."/>
            <person name="Clum A."/>
            <person name="Na H."/>
            <person name="Ledsgaard L."/>
            <person name="Lin J."/>
            <person name="Lipzen A."/>
            <person name="Kuo A."/>
            <person name="Riley R."/>
            <person name="Mondo S."/>
            <person name="Labutti K."/>
            <person name="Haridas S."/>
            <person name="Pangalinan J."/>
            <person name="Salamov A.A."/>
            <person name="Simmons B.A."/>
            <person name="Magnuson J.K."/>
            <person name="Chen J."/>
            <person name="Drula E."/>
            <person name="Henrissat B."/>
            <person name="Wiebenga A."/>
            <person name="Lubbers R.J."/>
            <person name="Gomes A.C."/>
            <person name="Makela M.R."/>
            <person name="Stajich J."/>
            <person name="Grigoriev I.V."/>
            <person name="Mortensen U.H."/>
            <person name="De Vries R.P."/>
            <person name="Baker S.E."/>
            <person name="Andersen M.R."/>
        </authorList>
    </citation>
    <scope>NUCLEOTIDE SEQUENCE [LARGE SCALE GENOMIC DNA]</scope>
    <source>
        <strain evidence="1 2">CBS 123904</strain>
    </source>
</reference>
<evidence type="ECO:0000313" key="1">
    <source>
        <dbReference type="EMBL" id="KAL2832674.1"/>
    </source>
</evidence>
<accession>A0ABR4IY17</accession>
<organism evidence="1 2">
    <name type="scientific">Aspergillus pseudoustus</name>
    <dbReference type="NCBI Taxonomy" id="1810923"/>
    <lineage>
        <taxon>Eukaryota</taxon>
        <taxon>Fungi</taxon>
        <taxon>Dikarya</taxon>
        <taxon>Ascomycota</taxon>
        <taxon>Pezizomycotina</taxon>
        <taxon>Eurotiomycetes</taxon>
        <taxon>Eurotiomycetidae</taxon>
        <taxon>Eurotiales</taxon>
        <taxon>Aspergillaceae</taxon>
        <taxon>Aspergillus</taxon>
        <taxon>Aspergillus subgen. Nidulantes</taxon>
    </lineage>
</organism>
<proteinExistence type="predicted"/>
<evidence type="ECO:0000313" key="2">
    <source>
        <dbReference type="Proteomes" id="UP001610446"/>
    </source>
</evidence>
<sequence>MPFSVNLNQADEYIDRWTKNITDILDELYALEPKVGTAAEQSATQALAAITDGLGGLNKLLDFWPDYKGDDATNAQRLEIIQAASDLVAKGATTVKDTEDDTSVHDRVFFFFPPKIIAWMQIPS</sequence>
<keyword evidence="2" id="KW-1185">Reference proteome</keyword>
<name>A0ABR4IY17_9EURO</name>
<dbReference type="Proteomes" id="UP001610446">
    <property type="component" value="Unassembled WGS sequence"/>
</dbReference>
<gene>
    <name evidence="1" type="ORF">BJY01DRAFT_225865</name>
</gene>
<dbReference type="EMBL" id="JBFXLU010000259">
    <property type="protein sequence ID" value="KAL2832674.1"/>
    <property type="molecule type" value="Genomic_DNA"/>
</dbReference>
<comment type="caution">
    <text evidence="1">The sequence shown here is derived from an EMBL/GenBank/DDBJ whole genome shotgun (WGS) entry which is preliminary data.</text>
</comment>